<feature type="transmembrane region" description="Helical" evidence="11">
    <location>
        <begin position="1005"/>
        <end position="1028"/>
    </location>
</feature>
<evidence type="ECO:0000259" key="14">
    <source>
        <dbReference type="Pfam" id="PF23598"/>
    </source>
</evidence>
<dbReference type="Proteomes" id="UP001151760">
    <property type="component" value="Unassembled WGS sequence"/>
</dbReference>
<dbReference type="InterPro" id="IPR046956">
    <property type="entry name" value="RLP23-like"/>
</dbReference>
<sequence>MYSTGRAVGLNLENVLCIDVERQALLEFKHGLIDEADGLASWAGEKSDCCRWAGIACNNVTGHVHRIHLPGSNGHCVSYDGQGTKQRLRGNLSSSLLHLKQLRHLDLSCNDFGGIQVPTFIGSLGNLRYLNLSRSEFSGIIPPQLGNLSKLHFLGLGSFHEMYIFPLTSMINMQWLSSLRLLRHLDMSGVDLSLATDWLQVINTLPSLIELHLSNCRLSHIHSDVHSLNLTSLSVLDLSYNYFNTPVAQWIFSITSLVSLDLSICSFHSLNSSSNIYSFRNLTSLEMLHVRGNAFMNSTLVLKELSSVSSNLISLDISSCGISSSVLDSLHNLTSLLSLDMSGNQLTKKLPKSFCNFCNLKEIELSNNNFFNTSLPYLLESFFECKSPSLESFSIYESGLSGLLPSQLGQLVHLEYLQLSHNNIAGTIPDSIKRLSLLRTLDLRENVICGPIPHSIGRLSSLEMLHLSNNQLNGSLPNSIGQLSSLKELHFSQNELDGSLPSSLGQLSKLEKLSFSYNFLTGVVTEAHFAKLVSLNYLNGKGNNLTLRLQVEDWIPPFRIQYLHLNSWGLGPQFPLWLHSQRDLRELDISNTHIYSPLPESFWRSFPNLTFLDMSKNHIQGTLSGIPATLRLVDLSSNRLTGKLPNLLNGSVLLLLDLSDNLFAGSLDSLLCSNGVKGTNTLNLGDNNLSGVIPDCWEKWPALTFLNLENNNLFGEIPGTLGSIPYLQSLNMRGNKISGPLPASLMKLRILKVLQLGRNELVGSIPAWFGRKLSSLRVLNLRSNKLNGNIPPEFCSLKFIQILDLADNKLSGNIPRCIYNFTVLSGKENTSDNPFMFNSLNSQGKSITNSDSLVMKGREDTYNTLLRLVLLLDFSNNNFSGNIPSELTALLKLQSLNFSGNGLSGRIPGNIGDMKSLQTLDLSLNRLSGELPMSLSNLSFLSSFNVSFNNLTGRVPLSTQLQSLTESSFFGNNLCGAPLTKRCGVKVPDMQDPKEDENGSHETNWGLIISIVLGFVTSFWTVLAPLIICRSWRTTYFRYLNVMRSGGLSTDTDHEVENRMRHFGGINDSDLEPEIVEGLIQFLDAHNQSFRRPARGGAEQAQLDALATLVSQVNLVNKADRWVWTLEGSGEFSVASTRKVIDENRLKSDLSKTIWVKYVPIKINVLAWKIKMDALPTRLNISRRGIDIHSISCPICDNGIEASDHLFFRCQIATQLTRKIVNWWNIDQVDVNTYVEWCTWLSSLRMASKSKAMLEGVFYVMWWYLWTYRNHLIFGANTPPKASIFDNVVSSSFHWCNSRLQGRLATQDRHQKWYPGKQMKMTGQEAIPSKWDDIVTIMTNMSEASLRNVLHIDM</sequence>
<comment type="similarity">
    <text evidence="2">Belongs to the RLP family.</text>
</comment>
<feature type="domain" description="Reverse transcriptase zinc-binding" evidence="13">
    <location>
        <begin position="1132"/>
        <end position="1215"/>
    </location>
</feature>
<dbReference type="PANTHER" id="PTHR48063:SF99">
    <property type="entry name" value="LEUCINE-RICH REPEAT-CONTAINING, PLANT-TYPE, LEUCINE-RICH REPEAT DOMAIN SUPERFAMILY"/>
    <property type="match status" value="1"/>
</dbReference>
<evidence type="ECO:0000256" key="8">
    <source>
        <dbReference type="ARBA" id="ARBA00022989"/>
    </source>
</evidence>
<feature type="domain" description="Leucine-rich repeat-containing N-terminal plant-type" evidence="12">
    <location>
        <begin position="21"/>
        <end position="58"/>
    </location>
</feature>
<dbReference type="SMART" id="SM00369">
    <property type="entry name" value="LRR_TYP"/>
    <property type="match status" value="13"/>
</dbReference>
<dbReference type="InterPro" id="IPR001611">
    <property type="entry name" value="Leu-rich_rpt"/>
</dbReference>
<reference evidence="15" key="1">
    <citation type="journal article" date="2022" name="Int. J. Mol. Sci.">
        <title>Draft Genome of Tanacetum Coccineum: Genomic Comparison of Closely Related Tanacetum-Family Plants.</title>
        <authorList>
            <person name="Yamashiro T."/>
            <person name="Shiraishi A."/>
            <person name="Nakayama K."/>
            <person name="Satake H."/>
        </authorList>
    </citation>
    <scope>NUCLEOTIDE SEQUENCE</scope>
</reference>
<dbReference type="InterPro" id="IPR026960">
    <property type="entry name" value="RVT-Znf"/>
</dbReference>
<evidence type="ECO:0000256" key="3">
    <source>
        <dbReference type="ARBA" id="ARBA00022475"/>
    </source>
</evidence>
<dbReference type="InterPro" id="IPR013210">
    <property type="entry name" value="LRR_N_plant-typ"/>
</dbReference>
<dbReference type="InterPro" id="IPR003591">
    <property type="entry name" value="Leu-rich_rpt_typical-subtyp"/>
</dbReference>
<dbReference type="Pfam" id="PF13966">
    <property type="entry name" value="zf-RVT"/>
    <property type="match status" value="1"/>
</dbReference>
<name>A0ABQ4WE73_9ASTR</name>
<dbReference type="Pfam" id="PF00560">
    <property type="entry name" value="LRR_1"/>
    <property type="match status" value="7"/>
</dbReference>
<dbReference type="PANTHER" id="PTHR48063">
    <property type="entry name" value="LRR RECEPTOR-LIKE KINASE"/>
    <property type="match status" value="1"/>
</dbReference>
<evidence type="ECO:0000259" key="13">
    <source>
        <dbReference type="Pfam" id="PF13966"/>
    </source>
</evidence>
<evidence type="ECO:0000256" key="4">
    <source>
        <dbReference type="ARBA" id="ARBA00022614"/>
    </source>
</evidence>
<evidence type="ECO:0000256" key="9">
    <source>
        <dbReference type="ARBA" id="ARBA00023136"/>
    </source>
</evidence>
<accession>A0ABQ4WE73</accession>
<keyword evidence="10" id="KW-0325">Glycoprotein</keyword>
<keyword evidence="5 11" id="KW-0812">Transmembrane</keyword>
<keyword evidence="9 11" id="KW-0472">Membrane</keyword>
<evidence type="ECO:0000256" key="1">
    <source>
        <dbReference type="ARBA" id="ARBA00004251"/>
    </source>
</evidence>
<feature type="domain" description="Disease resistance R13L4/SHOC-2-like LRR" evidence="14">
    <location>
        <begin position="406"/>
        <end position="620"/>
    </location>
</feature>
<evidence type="ECO:0000256" key="10">
    <source>
        <dbReference type="ARBA" id="ARBA00023180"/>
    </source>
</evidence>
<proteinExistence type="inferred from homology"/>
<comment type="subcellular location">
    <subcellularLocation>
        <location evidence="1">Cell membrane</location>
        <topology evidence="1">Single-pass type I membrane protein</topology>
    </subcellularLocation>
</comment>
<dbReference type="Pfam" id="PF13855">
    <property type="entry name" value="LRR_8"/>
    <property type="match status" value="2"/>
</dbReference>
<evidence type="ECO:0000313" key="16">
    <source>
        <dbReference type="Proteomes" id="UP001151760"/>
    </source>
</evidence>
<keyword evidence="7" id="KW-0677">Repeat</keyword>
<evidence type="ECO:0000313" key="15">
    <source>
        <dbReference type="EMBL" id="GJS51182.1"/>
    </source>
</evidence>
<evidence type="ECO:0000256" key="6">
    <source>
        <dbReference type="ARBA" id="ARBA00022729"/>
    </source>
</evidence>
<dbReference type="Gene3D" id="3.80.10.10">
    <property type="entry name" value="Ribonuclease Inhibitor"/>
    <property type="match status" value="6"/>
</dbReference>
<evidence type="ECO:0000256" key="7">
    <source>
        <dbReference type="ARBA" id="ARBA00022737"/>
    </source>
</evidence>
<organism evidence="15 16">
    <name type="scientific">Tanacetum coccineum</name>
    <dbReference type="NCBI Taxonomy" id="301880"/>
    <lineage>
        <taxon>Eukaryota</taxon>
        <taxon>Viridiplantae</taxon>
        <taxon>Streptophyta</taxon>
        <taxon>Embryophyta</taxon>
        <taxon>Tracheophyta</taxon>
        <taxon>Spermatophyta</taxon>
        <taxon>Magnoliopsida</taxon>
        <taxon>eudicotyledons</taxon>
        <taxon>Gunneridae</taxon>
        <taxon>Pentapetalae</taxon>
        <taxon>asterids</taxon>
        <taxon>campanulids</taxon>
        <taxon>Asterales</taxon>
        <taxon>Asteraceae</taxon>
        <taxon>Asteroideae</taxon>
        <taxon>Anthemideae</taxon>
        <taxon>Anthemidinae</taxon>
        <taxon>Tanacetum</taxon>
    </lineage>
</organism>
<evidence type="ECO:0000259" key="12">
    <source>
        <dbReference type="Pfam" id="PF08263"/>
    </source>
</evidence>
<keyword evidence="8 11" id="KW-1133">Transmembrane helix</keyword>
<reference evidence="15" key="2">
    <citation type="submission" date="2022-01" db="EMBL/GenBank/DDBJ databases">
        <authorList>
            <person name="Yamashiro T."/>
            <person name="Shiraishi A."/>
            <person name="Satake H."/>
            <person name="Nakayama K."/>
        </authorList>
    </citation>
    <scope>NUCLEOTIDE SEQUENCE</scope>
</reference>
<dbReference type="Pfam" id="PF08263">
    <property type="entry name" value="LRRNT_2"/>
    <property type="match status" value="1"/>
</dbReference>
<keyword evidence="6" id="KW-0732">Signal</keyword>
<dbReference type="SUPFAM" id="SSF52058">
    <property type="entry name" value="L domain-like"/>
    <property type="match status" value="3"/>
</dbReference>
<keyword evidence="16" id="KW-1185">Reference proteome</keyword>
<dbReference type="InterPro" id="IPR055414">
    <property type="entry name" value="LRR_R13L4/SHOC2-like"/>
</dbReference>
<protein>
    <submittedName>
        <fullName evidence="15">Leucine-rich repeat protein</fullName>
    </submittedName>
</protein>
<keyword evidence="3" id="KW-1003">Cell membrane</keyword>
<evidence type="ECO:0000256" key="2">
    <source>
        <dbReference type="ARBA" id="ARBA00009592"/>
    </source>
</evidence>
<dbReference type="Pfam" id="PF23598">
    <property type="entry name" value="LRR_14"/>
    <property type="match status" value="1"/>
</dbReference>
<keyword evidence="4" id="KW-0433">Leucine-rich repeat</keyword>
<gene>
    <name evidence="15" type="ORF">Tco_0624544</name>
</gene>
<dbReference type="EMBL" id="BQNB010008567">
    <property type="protein sequence ID" value="GJS51182.1"/>
    <property type="molecule type" value="Genomic_DNA"/>
</dbReference>
<comment type="caution">
    <text evidence="15">The sequence shown here is derived from an EMBL/GenBank/DDBJ whole genome shotgun (WGS) entry which is preliminary data.</text>
</comment>
<dbReference type="InterPro" id="IPR032675">
    <property type="entry name" value="LRR_dom_sf"/>
</dbReference>
<evidence type="ECO:0000256" key="5">
    <source>
        <dbReference type="ARBA" id="ARBA00022692"/>
    </source>
</evidence>
<evidence type="ECO:0000256" key="11">
    <source>
        <dbReference type="SAM" id="Phobius"/>
    </source>
</evidence>